<gene>
    <name evidence="2" type="ORF">SAMN06265338_11746</name>
</gene>
<evidence type="ECO:0000259" key="1">
    <source>
        <dbReference type="Pfam" id="PF05099"/>
    </source>
</evidence>
<dbReference type="Gene3D" id="1.10.3680.10">
    <property type="entry name" value="TerB-like"/>
    <property type="match status" value="1"/>
</dbReference>
<protein>
    <submittedName>
        <fullName evidence="2">Tellurite resistance protein TerB</fullName>
    </submittedName>
</protein>
<dbReference type="Proteomes" id="UP000198418">
    <property type="component" value="Unassembled WGS sequence"/>
</dbReference>
<dbReference type="OrthoDB" id="6543050at2"/>
<sequence length="151" mass="16213">MDWIKNLKDAASTARQTLLEEVGKFKNQSFLEATVAACALVAAADGAISSEEKKKMVAYLQASEELKVFKLEEVIAFFNQITAKFDFDADIGKIEAMKIIGRLKGNDGAARTMVRVCCVIGASDGDFDAKEQAVVRAICAELGVAPGDFGL</sequence>
<organism evidence="2 3">
    <name type="scientific">Rhodoblastus acidophilus</name>
    <name type="common">Rhodopseudomonas acidophila</name>
    <dbReference type="NCBI Taxonomy" id="1074"/>
    <lineage>
        <taxon>Bacteria</taxon>
        <taxon>Pseudomonadati</taxon>
        <taxon>Pseudomonadota</taxon>
        <taxon>Alphaproteobacteria</taxon>
        <taxon>Hyphomicrobiales</taxon>
        <taxon>Rhodoblastaceae</taxon>
        <taxon>Rhodoblastus</taxon>
    </lineage>
</organism>
<dbReference type="InterPro" id="IPR007791">
    <property type="entry name" value="DjlA_N"/>
</dbReference>
<reference evidence="3" key="1">
    <citation type="submission" date="2017-06" db="EMBL/GenBank/DDBJ databases">
        <authorList>
            <person name="Varghese N."/>
            <person name="Submissions S."/>
        </authorList>
    </citation>
    <scope>NUCLEOTIDE SEQUENCE [LARGE SCALE GENOMIC DNA]</scope>
    <source>
        <strain evidence="3">DSM 137</strain>
    </source>
</reference>
<dbReference type="CDD" id="cd07176">
    <property type="entry name" value="terB"/>
    <property type="match status" value="1"/>
</dbReference>
<keyword evidence="3" id="KW-1185">Reference proteome</keyword>
<dbReference type="AlphaFoldDB" id="A0A212S9P7"/>
<feature type="domain" description="Co-chaperone DjlA N-terminal" evidence="1">
    <location>
        <begin position="32"/>
        <end position="149"/>
    </location>
</feature>
<proteinExistence type="predicted"/>
<dbReference type="EMBL" id="FYDG01000017">
    <property type="protein sequence ID" value="SNB82042.1"/>
    <property type="molecule type" value="Genomic_DNA"/>
</dbReference>
<dbReference type="InterPro" id="IPR029024">
    <property type="entry name" value="TerB-like"/>
</dbReference>
<dbReference type="Pfam" id="PF05099">
    <property type="entry name" value="TerB"/>
    <property type="match status" value="1"/>
</dbReference>
<name>A0A212S9P7_RHOAC</name>
<dbReference type="RefSeq" id="WP_088522291.1">
    <property type="nucleotide sequence ID" value="NZ_FYDG01000017.1"/>
</dbReference>
<evidence type="ECO:0000313" key="3">
    <source>
        <dbReference type="Proteomes" id="UP000198418"/>
    </source>
</evidence>
<dbReference type="SUPFAM" id="SSF158682">
    <property type="entry name" value="TerB-like"/>
    <property type="match status" value="1"/>
</dbReference>
<evidence type="ECO:0000313" key="2">
    <source>
        <dbReference type="EMBL" id="SNB82042.1"/>
    </source>
</evidence>
<accession>A0A212S9P7</accession>